<sequence length="267" mass="29625">MTEGMSCSPMWSDVVDLRDFYATGLGQTTRRLIGRQIRLFWPDVSGLRLLGLGFATPYLRVFLGEAERVIALMPASQGVLPWPPDGPGLTALADETDLPLPDRSIDRILMVHTLEGAEQVRVVMREAWRVLADGGRLVVVVPNRRGIWSRLERTPFGNGRPFTMGQLTRLLRDNMFTPLHRASALFLPPCTTPMLLRTAPALERIGQRWCEAFGGVVMIEAAKQIYAGAAGRESRNGRRAYLPVAQGLPRTIGPARPRVLTEGEKRS</sequence>
<keyword evidence="3" id="KW-1185">Reference proteome</keyword>
<dbReference type="GO" id="GO:0008757">
    <property type="term" value="F:S-adenosylmethionine-dependent methyltransferase activity"/>
    <property type="evidence" value="ECO:0007669"/>
    <property type="project" value="InterPro"/>
</dbReference>
<dbReference type="Pfam" id="PF08241">
    <property type="entry name" value="Methyltransf_11"/>
    <property type="match status" value="1"/>
</dbReference>
<keyword evidence="2" id="KW-0489">Methyltransferase</keyword>
<evidence type="ECO:0000259" key="1">
    <source>
        <dbReference type="Pfam" id="PF08241"/>
    </source>
</evidence>
<dbReference type="Gene3D" id="3.40.50.150">
    <property type="entry name" value="Vaccinia Virus protein VP39"/>
    <property type="match status" value="1"/>
</dbReference>
<name>A0A1H6J242_MAGFU</name>
<gene>
    <name evidence="2" type="ORF">SAMN04244559_02817</name>
</gene>
<dbReference type="Proteomes" id="UP000182983">
    <property type="component" value="Unassembled WGS sequence"/>
</dbReference>
<feature type="domain" description="Methyltransferase type 11" evidence="1">
    <location>
        <begin position="92"/>
        <end position="139"/>
    </location>
</feature>
<organism evidence="2 3">
    <name type="scientific">Magnetospirillum fulvum</name>
    <name type="common">Rhodospirillum fulvum</name>
    <dbReference type="NCBI Taxonomy" id="1082"/>
    <lineage>
        <taxon>Bacteria</taxon>
        <taxon>Pseudomonadati</taxon>
        <taxon>Pseudomonadota</taxon>
        <taxon>Alphaproteobacteria</taxon>
        <taxon>Rhodospirillales</taxon>
        <taxon>Rhodospirillaceae</taxon>
        <taxon>Magnetospirillum</taxon>
    </lineage>
</organism>
<dbReference type="AlphaFoldDB" id="A0A1H6J242"/>
<proteinExistence type="predicted"/>
<reference evidence="3" key="1">
    <citation type="submission" date="2016-10" db="EMBL/GenBank/DDBJ databases">
        <authorList>
            <person name="Varghese N."/>
            <person name="Submissions S."/>
        </authorList>
    </citation>
    <scope>NUCLEOTIDE SEQUENCE [LARGE SCALE GENOMIC DNA]</scope>
    <source>
        <strain evidence="3">DSM 13234</strain>
    </source>
</reference>
<accession>A0A1H6J242</accession>
<dbReference type="EMBL" id="FNWO01000012">
    <property type="protein sequence ID" value="SEH52821.1"/>
    <property type="molecule type" value="Genomic_DNA"/>
</dbReference>
<evidence type="ECO:0000313" key="2">
    <source>
        <dbReference type="EMBL" id="SEH52821.1"/>
    </source>
</evidence>
<protein>
    <submittedName>
        <fullName evidence="2">Methyltransferase domain-containing protein</fullName>
    </submittedName>
</protein>
<dbReference type="GO" id="GO:0032259">
    <property type="term" value="P:methylation"/>
    <property type="evidence" value="ECO:0007669"/>
    <property type="project" value="UniProtKB-KW"/>
</dbReference>
<dbReference type="OrthoDB" id="9800231at2"/>
<dbReference type="InterPro" id="IPR013216">
    <property type="entry name" value="Methyltransf_11"/>
</dbReference>
<dbReference type="RefSeq" id="WP_083386792.1">
    <property type="nucleotide sequence ID" value="NZ_FNWO01000012.1"/>
</dbReference>
<keyword evidence="2" id="KW-0808">Transferase</keyword>
<evidence type="ECO:0000313" key="3">
    <source>
        <dbReference type="Proteomes" id="UP000182983"/>
    </source>
</evidence>
<dbReference type="InterPro" id="IPR029063">
    <property type="entry name" value="SAM-dependent_MTases_sf"/>
</dbReference>
<dbReference type="SUPFAM" id="SSF53335">
    <property type="entry name" value="S-adenosyl-L-methionine-dependent methyltransferases"/>
    <property type="match status" value="1"/>
</dbReference>